<evidence type="ECO:0000313" key="2">
    <source>
        <dbReference type="Proteomes" id="UP000828048"/>
    </source>
</evidence>
<sequence>MGVVIIDGKTVRDFVSDEGHFNKSINHIFSALDLNHDGVLSRSELRKAFESFRLLETHYGVDVATPPEELARLYDSIFDKFDCDHSESIDLEEFRSEMKKIMLAIADGLGSAPIQMALEEDDESLLKQAADLEASKNQ</sequence>
<proteinExistence type="predicted"/>
<name>A0ACB7ZBH3_9ERIC</name>
<evidence type="ECO:0000313" key="1">
    <source>
        <dbReference type="EMBL" id="KAH7862957.1"/>
    </source>
</evidence>
<dbReference type="EMBL" id="CM037162">
    <property type="protein sequence ID" value="KAH7862957.1"/>
    <property type="molecule type" value="Genomic_DNA"/>
</dbReference>
<gene>
    <name evidence="1" type="ORF">Vadar_011484</name>
</gene>
<organism evidence="1 2">
    <name type="scientific">Vaccinium darrowii</name>
    <dbReference type="NCBI Taxonomy" id="229202"/>
    <lineage>
        <taxon>Eukaryota</taxon>
        <taxon>Viridiplantae</taxon>
        <taxon>Streptophyta</taxon>
        <taxon>Embryophyta</taxon>
        <taxon>Tracheophyta</taxon>
        <taxon>Spermatophyta</taxon>
        <taxon>Magnoliopsida</taxon>
        <taxon>eudicotyledons</taxon>
        <taxon>Gunneridae</taxon>
        <taxon>Pentapetalae</taxon>
        <taxon>asterids</taxon>
        <taxon>Ericales</taxon>
        <taxon>Ericaceae</taxon>
        <taxon>Vaccinioideae</taxon>
        <taxon>Vaccinieae</taxon>
        <taxon>Vaccinium</taxon>
    </lineage>
</organism>
<dbReference type="Proteomes" id="UP000828048">
    <property type="component" value="Chromosome 12"/>
</dbReference>
<comment type="caution">
    <text evidence="1">The sequence shown here is derived from an EMBL/GenBank/DDBJ whole genome shotgun (WGS) entry which is preliminary data.</text>
</comment>
<protein>
    <submittedName>
        <fullName evidence="1">Uncharacterized protein</fullName>
    </submittedName>
</protein>
<accession>A0ACB7ZBH3</accession>
<reference evidence="1 2" key="1">
    <citation type="journal article" date="2021" name="Hortic Res">
        <title>High-quality reference genome and annotation aids understanding of berry development for evergreen blueberry (Vaccinium darrowii).</title>
        <authorList>
            <person name="Yu J."/>
            <person name="Hulse-Kemp A.M."/>
            <person name="Babiker E."/>
            <person name="Staton M."/>
        </authorList>
    </citation>
    <scope>NUCLEOTIDE SEQUENCE [LARGE SCALE GENOMIC DNA]</scope>
    <source>
        <strain evidence="2">cv. NJ 8807/NJ 8810</strain>
        <tissue evidence="1">Young leaf</tissue>
    </source>
</reference>
<keyword evidence="2" id="KW-1185">Reference proteome</keyword>